<dbReference type="EMBL" id="DTGA01000203">
    <property type="protein sequence ID" value="HGB31743.1"/>
    <property type="molecule type" value="Genomic_DNA"/>
</dbReference>
<sequence length="76" mass="9234">MKLKNKNMPTEEEIIENLRKCPYFDRCSKNLCPLDLELYLRSGRKEDKCRWMQEPKRVKIKNREFSQVVRLCQTPS</sequence>
<reference evidence="1" key="1">
    <citation type="journal article" date="2020" name="mSystems">
        <title>Genome- and Community-Level Interaction Insights into Carbon Utilization and Element Cycling Functions of Hydrothermarchaeota in Hydrothermal Sediment.</title>
        <authorList>
            <person name="Zhou Z."/>
            <person name="Liu Y."/>
            <person name="Xu W."/>
            <person name="Pan J."/>
            <person name="Luo Z.H."/>
            <person name="Li M."/>
        </authorList>
    </citation>
    <scope>NUCLEOTIDE SEQUENCE [LARGE SCALE GENOMIC DNA]</scope>
    <source>
        <strain evidence="1">SpSt-751</strain>
    </source>
</reference>
<accession>A0A7C3SPB0</accession>
<gene>
    <name evidence="1" type="ORF">ENV35_07715</name>
</gene>
<name>A0A7C3SPB0_9BACT</name>
<proteinExistence type="predicted"/>
<comment type="caution">
    <text evidence="1">The sequence shown here is derived from an EMBL/GenBank/DDBJ whole genome shotgun (WGS) entry which is preliminary data.</text>
</comment>
<dbReference type="AlphaFoldDB" id="A0A7C3SPB0"/>
<protein>
    <submittedName>
        <fullName evidence="1">Uncharacterized protein</fullName>
    </submittedName>
</protein>
<evidence type="ECO:0000313" key="1">
    <source>
        <dbReference type="EMBL" id="HGB31743.1"/>
    </source>
</evidence>
<organism evidence="1">
    <name type="scientific">Dictyoglomus turgidum</name>
    <dbReference type="NCBI Taxonomy" id="513050"/>
    <lineage>
        <taxon>Bacteria</taxon>
        <taxon>Pseudomonadati</taxon>
        <taxon>Dictyoglomota</taxon>
        <taxon>Dictyoglomia</taxon>
        <taxon>Dictyoglomales</taxon>
        <taxon>Dictyoglomaceae</taxon>
        <taxon>Dictyoglomus</taxon>
    </lineage>
</organism>